<comment type="caution">
    <text evidence="1">The sequence shown here is derived from an EMBL/GenBank/DDBJ whole genome shotgun (WGS) entry which is preliminary data.</text>
</comment>
<gene>
    <name evidence="1" type="ORF">GCM10023153_27760</name>
</gene>
<dbReference type="SUPFAM" id="SSF55961">
    <property type="entry name" value="Bet v1-like"/>
    <property type="match status" value="1"/>
</dbReference>
<evidence type="ECO:0000313" key="1">
    <source>
        <dbReference type="EMBL" id="GAA4400352.1"/>
    </source>
</evidence>
<dbReference type="Pfam" id="PF10604">
    <property type="entry name" value="Polyketide_cyc2"/>
    <property type="match status" value="1"/>
</dbReference>
<dbReference type="InterPro" id="IPR023393">
    <property type="entry name" value="START-like_dom_sf"/>
</dbReference>
<dbReference type="InterPro" id="IPR019587">
    <property type="entry name" value="Polyketide_cyclase/dehydratase"/>
</dbReference>
<keyword evidence="2" id="KW-1185">Reference proteome</keyword>
<dbReference type="EMBL" id="BAABFX010000038">
    <property type="protein sequence ID" value="GAA4400352.1"/>
    <property type="molecule type" value="Genomic_DNA"/>
</dbReference>
<organism evidence="1 2">
    <name type="scientific">Ornithinibacter aureus</name>
    <dbReference type="NCBI Taxonomy" id="622664"/>
    <lineage>
        <taxon>Bacteria</taxon>
        <taxon>Bacillati</taxon>
        <taxon>Actinomycetota</taxon>
        <taxon>Actinomycetes</taxon>
        <taxon>Micrococcales</taxon>
        <taxon>Intrasporangiaceae</taxon>
        <taxon>Ornithinibacter</taxon>
    </lineage>
</organism>
<proteinExistence type="predicted"/>
<dbReference type="Proteomes" id="UP001500390">
    <property type="component" value="Unassembled WGS sequence"/>
</dbReference>
<accession>A0ABP8K4D1</accession>
<protein>
    <recommendedName>
        <fullName evidence="3">Polyketide cyclase</fullName>
    </recommendedName>
</protein>
<reference evidence="2" key="1">
    <citation type="journal article" date="2019" name="Int. J. Syst. Evol. Microbiol.">
        <title>The Global Catalogue of Microorganisms (GCM) 10K type strain sequencing project: providing services to taxonomists for standard genome sequencing and annotation.</title>
        <authorList>
            <consortium name="The Broad Institute Genomics Platform"/>
            <consortium name="The Broad Institute Genome Sequencing Center for Infectious Disease"/>
            <person name="Wu L."/>
            <person name="Ma J."/>
        </authorList>
    </citation>
    <scope>NUCLEOTIDE SEQUENCE [LARGE SCALE GENOMIC DNA]</scope>
    <source>
        <strain evidence="2">JCM 17738</strain>
    </source>
</reference>
<dbReference type="Gene3D" id="3.30.530.20">
    <property type="match status" value="1"/>
</dbReference>
<sequence>MTATDPDRVFAYLTDFRNAKQWDSGTTSCEVVLGDGGPGTVYRNVSEFAGTTVELEYTTQTLEHVAPLMKPLLDRLGDRTAEQLKSTLDRL</sequence>
<evidence type="ECO:0008006" key="3">
    <source>
        <dbReference type="Google" id="ProtNLM"/>
    </source>
</evidence>
<evidence type="ECO:0000313" key="2">
    <source>
        <dbReference type="Proteomes" id="UP001500390"/>
    </source>
</evidence>
<name>A0ABP8K4D1_9MICO</name>